<dbReference type="EMBL" id="JAAHFQ010000298">
    <property type="protein sequence ID" value="NER29031.1"/>
    <property type="molecule type" value="Genomic_DNA"/>
</dbReference>
<gene>
    <name evidence="2" type="ORF">F6J89_15680</name>
</gene>
<reference evidence="2" key="1">
    <citation type="submission" date="2019-11" db="EMBL/GenBank/DDBJ databases">
        <title>Genomic insights into an expanded diversity of filamentous marine cyanobacteria reveals the extraordinary biosynthetic potential of Moorea and Okeania.</title>
        <authorList>
            <person name="Ferreira Leao T."/>
            <person name="Wang M."/>
            <person name="Moss N."/>
            <person name="Da Silva R."/>
            <person name="Sanders J."/>
            <person name="Nurk S."/>
            <person name="Gurevich A."/>
            <person name="Humphrey G."/>
            <person name="Reher R."/>
            <person name="Zhu Q."/>
            <person name="Belda-Ferre P."/>
            <person name="Glukhov E."/>
            <person name="Rex R."/>
            <person name="Dorrestein P.C."/>
            <person name="Knight R."/>
            <person name="Pevzner P."/>
            <person name="Gerwick W.H."/>
            <person name="Gerwick L."/>
        </authorList>
    </citation>
    <scope>NUCLEOTIDE SEQUENCE</scope>
    <source>
        <strain evidence="2">SIO1C4</strain>
    </source>
</reference>
<sequence length="193" mass="21573">MNIIICPGIHKPELTQNFLETLQSNNSLNASNYCTQKVLVFPIQDYPAYSAVHILEFLQHYPISLQTPLVFISFSAGVVGAIGAAWGWQLLGGKVKALIAIDGWGVPLAGDFHIHRLSHDYFTHWSSALLGAGEDSFYAEPTIEHLDLWQKPDLCKGWWIYPAVGEVPERKIFTTAAEFIINLLQRYTISLSS</sequence>
<comment type="caution">
    <text evidence="2">The sequence shown here is derived from an EMBL/GenBank/DDBJ whole genome shotgun (WGS) entry which is preliminary data.</text>
</comment>
<dbReference type="AlphaFoldDB" id="A0A6B3NHB4"/>
<evidence type="ECO:0000256" key="1">
    <source>
        <dbReference type="SAM" id="Phobius"/>
    </source>
</evidence>
<organism evidence="2">
    <name type="scientific">Symploca sp. SIO1C4</name>
    <dbReference type="NCBI Taxonomy" id="2607765"/>
    <lineage>
        <taxon>Bacteria</taxon>
        <taxon>Bacillati</taxon>
        <taxon>Cyanobacteriota</taxon>
        <taxon>Cyanophyceae</taxon>
        <taxon>Coleofasciculales</taxon>
        <taxon>Coleofasciculaceae</taxon>
        <taxon>Symploca</taxon>
    </lineage>
</organism>
<keyword evidence="1" id="KW-0812">Transmembrane</keyword>
<proteinExistence type="predicted"/>
<evidence type="ECO:0008006" key="3">
    <source>
        <dbReference type="Google" id="ProtNLM"/>
    </source>
</evidence>
<feature type="transmembrane region" description="Helical" evidence="1">
    <location>
        <begin position="69"/>
        <end position="88"/>
    </location>
</feature>
<accession>A0A6B3NHB4</accession>
<evidence type="ECO:0000313" key="2">
    <source>
        <dbReference type="EMBL" id="NER29031.1"/>
    </source>
</evidence>
<keyword evidence="1" id="KW-1133">Transmembrane helix</keyword>
<name>A0A6B3NHB4_9CYAN</name>
<keyword evidence="1" id="KW-0472">Membrane</keyword>
<protein>
    <recommendedName>
        <fullName evidence="3">Alpha/beta hydrolase</fullName>
    </recommendedName>
</protein>